<dbReference type="Proteomes" id="UP000193560">
    <property type="component" value="Unassembled WGS sequence"/>
</dbReference>
<evidence type="ECO:0000313" key="3">
    <source>
        <dbReference type="Proteomes" id="UP000193560"/>
    </source>
</evidence>
<proteinExistence type="predicted"/>
<feature type="region of interest" description="Disordered" evidence="1">
    <location>
        <begin position="28"/>
        <end position="47"/>
    </location>
</feature>
<name>A0A1X2HKH5_9FUNG</name>
<organism evidence="2 3">
    <name type="scientific">Absidia repens</name>
    <dbReference type="NCBI Taxonomy" id="90262"/>
    <lineage>
        <taxon>Eukaryota</taxon>
        <taxon>Fungi</taxon>
        <taxon>Fungi incertae sedis</taxon>
        <taxon>Mucoromycota</taxon>
        <taxon>Mucoromycotina</taxon>
        <taxon>Mucoromycetes</taxon>
        <taxon>Mucorales</taxon>
        <taxon>Cunninghamellaceae</taxon>
        <taxon>Absidia</taxon>
    </lineage>
</organism>
<evidence type="ECO:0000313" key="2">
    <source>
        <dbReference type="EMBL" id="ORY99649.1"/>
    </source>
</evidence>
<sequence length="297" mass="33100">MVEDFASISNSNFGIDISNNIIATTTTTSNSNSNSNNNHHTSSSSSLLKLPPKAIVRGRPTLLQNVQRVPITKKTNQKEHVGIDFIADWKQLKTWNWIKATIHARGHFWKRENNFERGIEGDCRDIYHELMSFVEIRHQFEFSRNNGTTVSFKLVIDHHEDPSFQSFFDENGYENFWLSCCFFSGQSPASSTTSSKPKPVVSTVSLLSSPSLLPLPLPLSSPVSPVPTSPLPPVPSVMLISLTPTSPPASSSSVALPHSSSAKDKKPLKIRLNSDKIKEKRTEKQENTPKKKLMFSP</sequence>
<gene>
    <name evidence="2" type="ORF">BCR42DRAFT_444611</name>
</gene>
<feature type="compositionally biased region" description="Low complexity" evidence="1">
    <location>
        <begin position="246"/>
        <end position="260"/>
    </location>
</feature>
<dbReference type="EMBL" id="MCGE01000060">
    <property type="protein sequence ID" value="ORY99649.1"/>
    <property type="molecule type" value="Genomic_DNA"/>
</dbReference>
<feature type="region of interest" description="Disordered" evidence="1">
    <location>
        <begin position="246"/>
        <end position="297"/>
    </location>
</feature>
<comment type="caution">
    <text evidence="2">The sequence shown here is derived from an EMBL/GenBank/DDBJ whole genome shotgun (WGS) entry which is preliminary data.</text>
</comment>
<accession>A0A1X2HKH5</accession>
<evidence type="ECO:0000256" key="1">
    <source>
        <dbReference type="SAM" id="MobiDB-lite"/>
    </source>
</evidence>
<feature type="compositionally biased region" description="Basic and acidic residues" evidence="1">
    <location>
        <begin position="261"/>
        <end position="289"/>
    </location>
</feature>
<keyword evidence="3" id="KW-1185">Reference proteome</keyword>
<reference evidence="2 3" key="1">
    <citation type="submission" date="2016-07" db="EMBL/GenBank/DDBJ databases">
        <title>Pervasive Adenine N6-methylation of Active Genes in Fungi.</title>
        <authorList>
            <consortium name="DOE Joint Genome Institute"/>
            <person name="Mondo S.J."/>
            <person name="Dannebaum R.O."/>
            <person name="Kuo R.C."/>
            <person name="Labutti K."/>
            <person name="Haridas S."/>
            <person name="Kuo A."/>
            <person name="Salamov A."/>
            <person name="Ahrendt S.R."/>
            <person name="Lipzen A."/>
            <person name="Sullivan W."/>
            <person name="Andreopoulos W.B."/>
            <person name="Clum A."/>
            <person name="Lindquist E."/>
            <person name="Daum C."/>
            <person name="Ramamoorthy G.K."/>
            <person name="Gryganskyi A."/>
            <person name="Culley D."/>
            <person name="Magnuson J.K."/>
            <person name="James T.Y."/>
            <person name="O'Malley M.A."/>
            <person name="Stajich J.E."/>
            <person name="Spatafora J.W."/>
            <person name="Visel A."/>
            <person name="Grigoriev I.V."/>
        </authorList>
    </citation>
    <scope>NUCLEOTIDE SEQUENCE [LARGE SCALE GENOMIC DNA]</scope>
    <source>
        <strain evidence="2 3">NRRL 1336</strain>
    </source>
</reference>
<protein>
    <submittedName>
        <fullName evidence="2">Uncharacterized protein</fullName>
    </submittedName>
</protein>
<feature type="compositionally biased region" description="Low complexity" evidence="1">
    <location>
        <begin position="28"/>
        <end position="46"/>
    </location>
</feature>
<dbReference type="AlphaFoldDB" id="A0A1X2HKH5"/>